<dbReference type="EMBL" id="LJYW01000001">
    <property type="protein sequence ID" value="KPL55055.1"/>
    <property type="molecule type" value="Genomic_DNA"/>
</dbReference>
<dbReference type="InterPro" id="IPR004527">
    <property type="entry name" value="Glu-tRNA-ligase_bac/mito"/>
</dbReference>
<proteinExistence type="inferred from homology"/>
<dbReference type="SUPFAM" id="SSF48163">
    <property type="entry name" value="An anticodon-binding domain of class I aminoacyl-tRNA synthetases"/>
    <property type="match status" value="1"/>
</dbReference>
<dbReference type="Proteomes" id="UP000048984">
    <property type="component" value="Unassembled WGS sequence"/>
</dbReference>
<dbReference type="AlphaFoldDB" id="A0A0P6WJW3"/>
<dbReference type="Gene3D" id="1.10.10.350">
    <property type="match status" value="1"/>
</dbReference>
<dbReference type="SUPFAM" id="SSF52374">
    <property type="entry name" value="Nucleotidylyl transferase"/>
    <property type="match status" value="1"/>
</dbReference>
<dbReference type="GO" id="GO:0005524">
    <property type="term" value="F:ATP binding"/>
    <property type="evidence" value="ECO:0007669"/>
    <property type="project" value="UniProtKB-UniRule"/>
</dbReference>
<dbReference type="GO" id="GO:0000049">
    <property type="term" value="F:tRNA binding"/>
    <property type="evidence" value="ECO:0007669"/>
    <property type="project" value="InterPro"/>
</dbReference>
<keyword evidence="6 8" id="KW-0648">Protein biosynthesis</keyword>
<feature type="short sequence motif" description="'KMSKS' region" evidence="8">
    <location>
        <begin position="243"/>
        <end position="247"/>
    </location>
</feature>
<dbReference type="GO" id="GO:0005737">
    <property type="term" value="C:cytoplasm"/>
    <property type="evidence" value="ECO:0007669"/>
    <property type="project" value="UniProtKB-SubCell"/>
</dbReference>
<name>A0A0P6WJW3_9HYPH</name>
<dbReference type="GO" id="GO:0006424">
    <property type="term" value="P:glutamyl-tRNA aminoacylation"/>
    <property type="evidence" value="ECO:0007669"/>
    <property type="project" value="UniProtKB-UniRule"/>
</dbReference>
<comment type="catalytic activity">
    <reaction evidence="8">
        <text>tRNA(Glu) + L-glutamate + ATP = L-glutamyl-tRNA(Glu) + AMP + diphosphate</text>
        <dbReference type="Rhea" id="RHEA:23540"/>
        <dbReference type="Rhea" id="RHEA-COMP:9663"/>
        <dbReference type="Rhea" id="RHEA-COMP:9680"/>
        <dbReference type="ChEBI" id="CHEBI:29985"/>
        <dbReference type="ChEBI" id="CHEBI:30616"/>
        <dbReference type="ChEBI" id="CHEBI:33019"/>
        <dbReference type="ChEBI" id="CHEBI:78442"/>
        <dbReference type="ChEBI" id="CHEBI:78520"/>
        <dbReference type="ChEBI" id="CHEBI:456215"/>
        <dbReference type="EC" id="6.1.1.17"/>
    </reaction>
</comment>
<keyword evidence="12" id="KW-1185">Reference proteome</keyword>
<dbReference type="Pfam" id="PF19269">
    <property type="entry name" value="Anticodon_2"/>
    <property type="match status" value="1"/>
</dbReference>
<dbReference type="InterPro" id="IPR008925">
    <property type="entry name" value="aa_tRNA-synth_I_cd-bd_sf"/>
</dbReference>
<keyword evidence="2 8" id="KW-0963">Cytoplasm</keyword>
<comment type="caution">
    <text evidence="8">Lacks conserved residue(s) required for the propagation of feature annotation.</text>
</comment>
<dbReference type="InterPro" id="IPR020751">
    <property type="entry name" value="aa-tRNA-synth_I_codon-bd_sub2"/>
</dbReference>
<dbReference type="InterPro" id="IPR020058">
    <property type="entry name" value="Glu/Gln-tRNA-synth_Ib_cat-dom"/>
</dbReference>
<feature type="domain" description="Aminoacyl-tRNA synthetase class I anticodon-binding" evidence="10">
    <location>
        <begin position="347"/>
        <end position="460"/>
    </location>
</feature>
<evidence type="ECO:0000256" key="5">
    <source>
        <dbReference type="ARBA" id="ARBA00022840"/>
    </source>
</evidence>
<dbReference type="HAMAP" id="MF_00022">
    <property type="entry name" value="Glu_tRNA_synth_type1"/>
    <property type="match status" value="1"/>
</dbReference>
<gene>
    <name evidence="8" type="primary">gltX</name>
    <name evidence="11" type="ORF">ABB55_24860</name>
</gene>
<evidence type="ECO:0000256" key="1">
    <source>
        <dbReference type="ARBA" id="ARBA00007894"/>
    </source>
</evidence>
<evidence type="ECO:0000256" key="2">
    <source>
        <dbReference type="ARBA" id="ARBA00022490"/>
    </source>
</evidence>
<dbReference type="InterPro" id="IPR045462">
    <property type="entry name" value="aa-tRNA-synth_I_cd-bd"/>
</dbReference>
<protein>
    <recommendedName>
        <fullName evidence="8">Glutamate--tRNA ligase</fullName>
        <ecNumber evidence="8">6.1.1.17</ecNumber>
    </recommendedName>
    <alternativeName>
        <fullName evidence="8">Glutamyl-tRNA synthetase</fullName>
        <shortName evidence="8">GluRS</shortName>
    </alternativeName>
</protein>
<dbReference type="InterPro" id="IPR000924">
    <property type="entry name" value="Glu/Gln-tRNA-synth"/>
</dbReference>
<keyword evidence="5 8" id="KW-0067">ATP-binding</keyword>
<evidence type="ECO:0000256" key="3">
    <source>
        <dbReference type="ARBA" id="ARBA00022598"/>
    </source>
</evidence>
<comment type="similarity">
    <text evidence="1 8">Belongs to the class-I aminoacyl-tRNA synthetase family. Glutamate--tRNA ligase type 1 subfamily.</text>
</comment>
<comment type="caution">
    <text evidence="11">The sequence shown here is derived from an EMBL/GenBank/DDBJ whole genome shotgun (WGS) entry which is preliminary data.</text>
</comment>
<comment type="function">
    <text evidence="8">Catalyzes the attachment of glutamate to tRNA(Glu) in a two-step reaction: glutamate is first activated by ATP to form Glu-AMP and then transferred to the acceptor end of tRNA(Glu).</text>
</comment>
<evidence type="ECO:0000256" key="8">
    <source>
        <dbReference type="HAMAP-Rule" id="MF_00022"/>
    </source>
</evidence>
<reference evidence="11 12" key="2">
    <citation type="submission" date="2015-10" db="EMBL/GenBank/DDBJ databases">
        <title>Draft Genome Sequence of Prosthecomicrobium hirschii ATCC 27832.</title>
        <authorList>
            <person name="Daniel J."/>
            <person name="Givan S.A."/>
            <person name="Brun Y.V."/>
            <person name="Brown P.J."/>
        </authorList>
    </citation>
    <scope>NUCLEOTIDE SEQUENCE [LARGE SCALE GENOMIC DNA]</scope>
    <source>
        <strain evidence="11 12">16</strain>
    </source>
</reference>
<evidence type="ECO:0000259" key="10">
    <source>
        <dbReference type="Pfam" id="PF19269"/>
    </source>
</evidence>
<comment type="subcellular location">
    <subcellularLocation>
        <location evidence="8">Cytoplasm</location>
    </subcellularLocation>
</comment>
<dbReference type="Pfam" id="PF00749">
    <property type="entry name" value="tRNA-synt_1c"/>
    <property type="match status" value="1"/>
</dbReference>
<evidence type="ECO:0000313" key="12">
    <source>
        <dbReference type="Proteomes" id="UP000048984"/>
    </source>
</evidence>
<dbReference type="InterPro" id="IPR014729">
    <property type="entry name" value="Rossmann-like_a/b/a_fold"/>
</dbReference>
<dbReference type="Gene3D" id="3.40.50.620">
    <property type="entry name" value="HUPs"/>
    <property type="match status" value="1"/>
</dbReference>
<dbReference type="STRING" id="665126.ABB55_24860"/>
<dbReference type="NCBIfam" id="TIGR00464">
    <property type="entry name" value="gltX_bact"/>
    <property type="match status" value="1"/>
</dbReference>
<evidence type="ECO:0000259" key="9">
    <source>
        <dbReference type="Pfam" id="PF00749"/>
    </source>
</evidence>
<dbReference type="InterPro" id="IPR001412">
    <property type="entry name" value="aa-tRNA-synth_I_CS"/>
</dbReference>
<dbReference type="InterPro" id="IPR049940">
    <property type="entry name" value="GluQ/Sye"/>
</dbReference>
<evidence type="ECO:0000256" key="4">
    <source>
        <dbReference type="ARBA" id="ARBA00022741"/>
    </source>
</evidence>
<comment type="subunit">
    <text evidence="8">Monomer.</text>
</comment>
<feature type="short sequence motif" description="'HIGH' region" evidence="8">
    <location>
        <begin position="12"/>
        <end position="22"/>
    </location>
</feature>
<evidence type="ECO:0000256" key="7">
    <source>
        <dbReference type="ARBA" id="ARBA00023146"/>
    </source>
</evidence>
<keyword evidence="7 8" id="KW-0030">Aminoacyl-tRNA synthetase</keyword>
<feature type="domain" description="Glutamyl/glutaminyl-tRNA synthetase class Ib catalytic" evidence="9">
    <location>
        <begin position="6"/>
        <end position="310"/>
    </location>
</feature>
<dbReference type="PANTHER" id="PTHR43311:SF2">
    <property type="entry name" value="GLUTAMATE--TRNA LIGASE, MITOCHONDRIAL-RELATED"/>
    <property type="match status" value="1"/>
</dbReference>
<evidence type="ECO:0000313" key="11">
    <source>
        <dbReference type="EMBL" id="KPL55055.1"/>
    </source>
</evidence>
<dbReference type="PANTHER" id="PTHR43311">
    <property type="entry name" value="GLUTAMATE--TRNA LIGASE"/>
    <property type="match status" value="1"/>
</dbReference>
<feature type="binding site" evidence="8">
    <location>
        <position position="246"/>
    </location>
    <ligand>
        <name>ATP</name>
        <dbReference type="ChEBI" id="CHEBI:30616"/>
    </ligand>
</feature>
<keyword evidence="4 8" id="KW-0547">Nucleotide-binding</keyword>
<dbReference type="GO" id="GO:0004818">
    <property type="term" value="F:glutamate-tRNA ligase activity"/>
    <property type="evidence" value="ECO:0007669"/>
    <property type="project" value="UniProtKB-UniRule"/>
</dbReference>
<keyword evidence="3 8" id="KW-0436">Ligase</keyword>
<dbReference type="EC" id="6.1.1.17" evidence="8"/>
<dbReference type="PROSITE" id="PS00178">
    <property type="entry name" value="AA_TRNA_LIGASE_I"/>
    <property type="match status" value="1"/>
</dbReference>
<dbReference type="PRINTS" id="PR00987">
    <property type="entry name" value="TRNASYNTHGLU"/>
</dbReference>
<sequence length="461" mass="50376">MPSVTVTVRFAPSPTGRIHIGNARAALFNALFALRLGGRFVLRFDDTDRERSREDLKLAIADDLAWLGIRPDLMLSQSDRTDLYDQAAERLKAAGRLYACYETPDELERRRRRQLARGLPPIYDRAALKLTEAEHAALAAEGRRPHWRFRLDGRSVAWTDLVRGEQIVDTASLSDPVLIREDGTYLYTLPSVVDDIALGISHVIRGEDHVTNTGVQIEIFEALGGPVPAFGHYNLISTVSGEALSKRLGSLSIGSLRAAGYEPMAVASLSVLIGSAEEIHAYRSLAELAGHVDLARVSMSTAKFDPHELDTLNARLVHGLAFEAVAERLADLGIPGASGIDPGAFWDAVRPNLVTVPEAAQWWRIVVEGPQMVPPSEGEAGAAPTPADTAFLAQARAMLPPEPWDETTWGTWTKALQAATGRKGRDLFLPLRRALTGVDHGPELKKLLPLIGWRRTSARLP</sequence>
<organism evidence="11 12">
    <name type="scientific">Prosthecodimorpha hirschii</name>
    <dbReference type="NCBI Taxonomy" id="665126"/>
    <lineage>
        <taxon>Bacteria</taxon>
        <taxon>Pseudomonadati</taxon>
        <taxon>Pseudomonadota</taxon>
        <taxon>Alphaproteobacteria</taxon>
        <taxon>Hyphomicrobiales</taxon>
        <taxon>Ancalomicrobiaceae</taxon>
        <taxon>Prosthecodimorpha</taxon>
    </lineage>
</organism>
<evidence type="ECO:0000256" key="6">
    <source>
        <dbReference type="ARBA" id="ARBA00022917"/>
    </source>
</evidence>
<reference evidence="11 12" key="1">
    <citation type="submission" date="2015-09" db="EMBL/GenBank/DDBJ databases">
        <authorList>
            <person name="Jackson K.R."/>
            <person name="Lunt B.L."/>
            <person name="Fisher J.N.B."/>
            <person name="Gardner A.V."/>
            <person name="Bailey M.E."/>
            <person name="Deus L.M."/>
            <person name="Earl A.S."/>
            <person name="Gibby P.D."/>
            <person name="Hartmann K.A."/>
            <person name="Liu J.E."/>
            <person name="Manci A.M."/>
            <person name="Nielsen D.A."/>
            <person name="Solomon M.B."/>
            <person name="Breakwell D.P."/>
            <person name="Burnett S.H."/>
            <person name="Grose J.H."/>
        </authorList>
    </citation>
    <scope>NUCLEOTIDE SEQUENCE [LARGE SCALE GENOMIC DNA]</scope>
    <source>
        <strain evidence="11 12">16</strain>
    </source>
</reference>
<accession>A0A0P6WJW3</accession>